<dbReference type="Proteomes" id="UP000050961">
    <property type="component" value="Unassembled WGS sequence"/>
</dbReference>
<dbReference type="InterPro" id="IPR010985">
    <property type="entry name" value="Ribbon_hlx_hlx"/>
</dbReference>
<dbReference type="EMBL" id="AYZF01000008">
    <property type="protein sequence ID" value="KRN06938.1"/>
    <property type="molecule type" value="Genomic_DNA"/>
</dbReference>
<protein>
    <recommendedName>
        <fullName evidence="1">Arc-like DNA binding domain-containing protein</fullName>
    </recommendedName>
</protein>
<dbReference type="GO" id="GO:0003677">
    <property type="term" value="F:DNA binding"/>
    <property type="evidence" value="ECO:0007669"/>
    <property type="project" value="InterPro"/>
</dbReference>
<dbReference type="Gene3D" id="1.10.1220.10">
    <property type="entry name" value="Met repressor-like"/>
    <property type="match status" value="1"/>
</dbReference>
<reference evidence="2 3" key="1">
    <citation type="journal article" date="2015" name="Genome Announc.">
        <title>Expanding the biotechnology potential of lactobacilli through comparative genomics of 213 strains and associated genera.</title>
        <authorList>
            <person name="Sun Z."/>
            <person name="Harris H.M."/>
            <person name="McCann A."/>
            <person name="Guo C."/>
            <person name="Argimon S."/>
            <person name="Zhang W."/>
            <person name="Yang X."/>
            <person name="Jeffery I.B."/>
            <person name="Cooney J.C."/>
            <person name="Kagawa T.F."/>
            <person name="Liu W."/>
            <person name="Song Y."/>
            <person name="Salvetti E."/>
            <person name="Wrobel A."/>
            <person name="Rasinkangas P."/>
            <person name="Parkhill J."/>
            <person name="Rea M.C."/>
            <person name="O'Sullivan O."/>
            <person name="Ritari J."/>
            <person name="Douillard F.P."/>
            <person name="Paul Ross R."/>
            <person name="Yang R."/>
            <person name="Briner A.E."/>
            <person name="Felis G.E."/>
            <person name="de Vos W.M."/>
            <person name="Barrangou R."/>
            <person name="Klaenhammer T.R."/>
            <person name="Caufield P.W."/>
            <person name="Cui Y."/>
            <person name="Zhang H."/>
            <person name="O'Toole P.W."/>
        </authorList>
    </citation>
    <scope>NUCLEOTIDE SEQUENCE [LARGE SCALE GENOMIC DNA]</scope>
    <source>
        <strain evidence="2 3">DSM 21376</strain>
    </source>
</reference>
<dbReference type="AlphaFoldDB" id="A0A023CX69"/>
<sequence length="120" mass="13572">MQGSDLLEKMATFLLRLPQGLKKKLETHAKEQNRSVNSLLQTMIEDELGLTDKPATSLEHRQFIGQVVSSEQIDQDNGLVQVNGIFYRYLIESNLDVDLTKSYIVIEANGNILTLRPVEL</sequence>
<dbReference type="GO" id="GO:0006355">
    <property type="term" value="P:regulation of DNA-templated transcription"/>
    <property type="evidence" value="ECO:0007669"/>
    <property type="project" value="InterPro"/>
</dbReference>
<feature type="domain" description="Arc-like DNA binding" evidence="1">
    <location>
        <begin position="9"/>
        <end position="46"/>
    </location>
</feature>
<evidence type="ECO:0000313" key="2">
    <source>
        <dbReference type="EMBL" id="KRN06938.1"/>
    </source>
</evidence>
<dbReference type="InterPro" id="IPR005569">
    <property type="entry name" value="Arc_DNA-bd_dom"/>
</dbReference>
<dbReference type="Pfam" id="PF03869">
    <property type="entry name" value="Arc"/>
    <property type="match status" value="1"/>
</dbReference>
<name>A0A023CX69_9LACO</name>
<keyword evidence="3" id="KW-1185">Reference proteome</keyword>
<gene>
    <name evidence="2" type="ORF">FD15_GL000501</name>
</gene>
<organism evidence="2 3">
    <name type="scientific">Liquorilactobacillus sucicola DSM 21376 = JCM 15457</name>
    <dbReference type="NCBI Taxonomy" id="1423806"/>
    <lineage>
        <taxon>Bacteria</taxon>
        <taxon>Bacillati</taxon>
        <taxon>Bacillota</taxon>
        <taxon>Bacilli</taxon>
        <taxon>Lactobacillales</taxon>
        <taxon>Lactobacillaceae</taxon>
        <taxon>Liquorilactobacillus</taxon>
    </lineage>
</organism>
<dbReference type="SUPFAM" id="SSF47598">
    <property type="entry name" value="Ribbon-helix-helix"/>
    <property type="match status" value="1"/>
</dbReference>
<dbReference type="STRING" id="1423806.FD15_GL000501"/>
<dbReference type="PATRIC" id="fig|1423806.3.peg.509"/>
<evidence type="ECO:0000259" key="1">
    <source>
        <dbReference type="Pfam" id="PF03869"/>
    </source>
</evidence>
<dbReference type="InterPro" id="IPR013321">
    <property type="entry name" value="Arc_rbn_hlx_hlx"/>
</dbReference>
<proteinExistence type="predicted"/>
<dbReference type="eggNOG" id="COG4226">
    <property type="taxonomic scope" value="Bacteria"/>
</dbReference>
<comment type="caution">
    <text evidence="2">The sequence shown here is derived from an EMBL/GenBank/DDBJ whole genome shotgun (WGS) entry which is preliminary data.</text>
</comment>
<accession>A0A023CX69</accession>
<evidence type="ECO:0000313" key="3">
    <source>
        <dbReference type="Proteomes" id="UP000050961"/>
    </source>
</evidence>